<organism evidence="2 3">
    <name type="scientific">Burkholderia pseudomallei (strain K96243)</name>
    <dbReference type="NCBI Taxonomy" id="272560"/>
    <lineage>
        <taxon>Bacteria</taxon>
        <taxon>Pseudomonadati</taxon>
        <taxon>Pseudomonadota</taxon>
        <taxon>Betaproteobacteria</taxon>
        <taxon>Burkholderiales</taxon>
        <taxon>Burkholderiaceae</taxon>
        <taxon>Burkholderia</taxon>
        <taxon>pseudomallei group</taxon>
    </lineage>
</organism>
<dbReference type="PANTHER" id="PTHR37625">
    <property type="entry name" value="OUTER MEMBRANE LIPOPROTEIN-RELATED"/>
    <property type="match status" value="1"/>
</dbReference>
<dbReference type="Gene3D" id="2.60.40.4150">
    <property type="entry name" value="Type VI secretion system, lipoprotein SciN"/>
    <property type="match status" value="1"/>
</dbReference>
<dbReference type="eggNOG" id="COG3521">
    <property type="taxonomic scope" value="Bacteria"/>
</dbReference>
<dbReference type="Proteomes" id="UP000000605">
    <property type="component" value="Chromosome 2"/>
</dbReference>
<dbReference type="EMBL" id="BX571966">
    <property type="protein sequence ID" value="CAH37615.1"/>
    <property type="molecule type" value="Genomic_DNA"/>
</dbReference>
<dbReference type="Pfam" id="PF12790">
    <property type="entry name" value="T6SS-SciN"/>
    <property type="match status" value="1"/>
</dbReference>
<dbReference type="KEGG" id="bps:BPSS0170"/>
<dbReference type="InterPro" id="IPR038706">
    <property type="entry name" value="Type_VI_SciN-like_sf"/>
</dbReference>
<evidence type="ECO:0000313" key="3">
    <source>
        <dbReference type="Proteomes" id="UP000000605"/>
    </source>
</evidence>
<sequence>MPRMHPTTPVAAVALALACAACASGAAKQKEPLRLELAVRAAPTVNPDDRSRPAPIVVSVYELKTDGAFNAADFFTLQGPDKTVLADDLLARERFQLRPGERRVIRRDADPAAGALGVVAAYRDLPNSVWRAAYPLPPARDAAWYRFSSPKLKLTIELDTHAIRITEPGK</sequence>
<name>Q63NX8_BURPS</name>
<evidence type="ECO:0000256" key="1">
    <source>
        <dbReference type="SAM" id="SignalP"/>
    </source>
</evidence>
<evidence type="ECO:0000313" key="2">
    <source>
        <dbReference type="EMBL" id="CAH37615.1"/>
    </source>
</evidence>
<dbReference type="SMR" id="Q63NX8"/>
<gene>
    <name evidence="2" type="ordered locus">BPSS0170</name>
</gene>
<dbReference type="InterPro" id="IPR017734">
    <property type="entry name" value="T6SS_SciN"/>
</dbReference>
<reference evidence="2 3" key="1">
    <citation type="journal article" date="2004" name="Proc. Natl. Acad. Sci. U.S.A.">
        <title>Genomic plasticity of the causative agent of melioidosis, Burkholderia pseudomallei.</title>
        <authorList>
            <person name="Holden M.T.G."/>
            <person name="Titball R.W."/>
            <person name="Peacock S.J."/>
            <person name="Cerdeno-Tarraga A.M."/>
            <person name="Atkins T."/>
            <person name="Crossman L.C."/>
            <person name="Pitt T."/>
            <person name="Churcher C."/>
            <person name="Mungall K."/>
            <person name="Bentley S.D."/>
            <person name="Sebaihia M."/>
            <person name="Thomson N.R."/>
            <person name="Bason N."/>
            <person name="Beacham I.R."/>
            <person name="Brooks K."/>
            <person name="Brown K.A."/>
            <person name="Brown N.F."/>
            <person name="Challis G.L."/>
            <person name="Cherevach I."/>
            <person name="Chillingworth T."/>
            <person name="Cronin A."/>
            <person name="Crosset B."/>
            <person name="Davis P."/>
            <person name="DeShazer D."/>
            <person name="Feltwell T."/>
            <person name="Fraser A."/>
            <person name="Hance Z."/>
            <person name="Hauser H."/>
            <person name="Holroyd S."/>
            <person name="Jagels K."/>
            <person name="Keith K.E."/>
            <person name="Maddison M."/>
            <person name="Moule S."/>
            <person name="Price C."/>
            <person name="Quail M.A."/>
            <person name="Rabbinowitsch E."/>
            <person name="Rutherford K."/>
            <person name="Sanders M."/>
            <person name="Simmonds M."/>
            <person name="Songsivilai S."/>
            <person name="Stevens K."/>
            <person name="Tumapa S."/>
            <person name="Vesaratchavest M."/>
            <person name="Whitehead S."/>
            <person name="Yeats C."/>
            <person name="Barrell B.G."/>
            <person name="Oyston P.C.F."/>
            <person name="Parkhill J."/>
        </authorList>
    </citation>
    <scope>NUCLEOTIDE SEQUENCE [LARGE SCALE GENOMIC DNA]</scope>
    <source>
        <strain evidence="2 3">K96243</strain>
    </source>
</reference>
<dbReference type="PANTHER" id="PTHR37625:SF4">
    <property type="entry name" value="OUTER MEMBRANE LIPOPROTEIN"/>
    <property type="match status" value="1"/>
</dbReference>
<dbReference type="STRING" id="272560.BPSS0170"/>
<feature type="signal peptide" evidence="1">
    <location>
        <begin position="1"/>
        <end position="26"/>
    </location>
</feature>
<dbReference type="AlphaFoldDB" id="Q63NX8"/>
<dbReference type="PROSITE" id="PS51257">
    <property type="entry name" value="PROKAR_LIPOPROTEIN"/>
    <property type="match status" value="1"/>
</dbReference>
<dbReference type="NCBIfam" id="TIGR03352">
    <property type="entry name" value="VI_chp_3"/>
    <property type="match status" value="1"/>
</dbReference>
<dbReference type="PATRIC" id="fig|272560.6.peg.4110"/>
<feature type="chain" id="PRO_5004266492" evidence="1">
    <location>
        <begin position="27"/>
        <end position="170"/>
    </location>
</feature>
<protein>
    <submittedName>
        <fullName evidence="2">Lipoprotein</fullName>
    </submittedName>
</protein>
<keyword evidence="3" id="KW-1185">Reference proteome</keyword>
<accession>Q63NX8</accession>
<keyword evidence="1" id="KW-0732">Signal</keyword>
<keyword evidence="2" id="KW-0449">Lipoprotein</keyword>
<proteinExistence type="predicted"/>